<keyword evidence="1" id="KW-0472">Membrane</keyword>
<keyword evidence="1" id="KW-1133">Transmembrane helix</keyword>
<keyword evidence="3" id="KW-1185">Reference proteome</keyword>
<gene>
    <name evidence="2" type="ORF">C496_15527</name>
</gene>
<dbReference type="PATRIC" id="fig|1114856.3.peg.3217"/>
<dbReference type="RefSeq" id="WP_006091102.1">
    <property type="nucleotide sequence ID" value="NZ_KB913020.1"/>
</dbReference>
<dbReference type="AlphaFoldDB" id="L9VQE7"/>
<organism evidence="2 3">
    <name type="scientific">Natronorubrum tibetense GA33</name>
    <dbReference type="NCBI Taxonomy" id="1114856"/>
    <lineage>
        <taxon>Archaea</taxon>
        <taxon>Methanobacteriati</taxon>
        <taxon>Methanobacteriota</taxon>
        <taxon>Stenosarchaea group</taxon>
        <taxon>Halobacteria</taxon>
        <taxon>Halobacteriales</taxon>
        <taxon>Natrialbaceae</taxon>
        <taxon>Natronorubrum</taxon>
    </lineage>
</organism>
<keyword evidence="1" id="KW-0812">Transmembrane</keyword>
<comment type="caution">
    <text evidence="2">The sequence shown here is derived from an EMBL/GenBank/DDBJ whole genome shotgun (WGS) entry which is preliminary data.</text>
</comment>
<feature type="transmembrane region" description="Helical" evidence="1">
    <location>
        <begin position="26"/>
        <end position="49"/>
    </location>
</feature>
<dbReference type="EMBL" id="AOHW01000038">
    <property type="protein sequence ID" value="ELY39281.1"/>
    <property type="molecule type" value="Genomic_DNA"/>
</dbReference>
<protein>
    <submittedName>
        <fullName evidence="2">Uncharacterized protein</fullName>
    </submittedName>
</protein>
<name>L9VQE7_9EURY</name>
<dbReference type="eggNOG" id="arCOG11310">
    <property type="taxonomic scope" value="Archaea"/>
</dbReference>
<proteinExistence type="predicted"/>
<dbReference type="Proteomes" id="UP000011599">
    <property type="component" value="Unassembled WGS sequence"/>
</dbReference>
<sequence>MGLSRSQQRALEQFAHRPLEATTEPLVALLVSTIALGVLTGLSLVYYGYVQWRYARYRRLELECDRQ</sequence>
<accession>L9VQE7</accession>
<evidence type="ECO:0000313" key="3">
    <source>
        <dbReference type="Proteomes" id="UP000011599"/>
    </source>
</evidence>
<evidence type="ECO:0000256" key="1">
    <source>
        <dbReference type="SAM" id="Phobius"/>
    </source>
</evidence>
<dbReference type="OrthoDB" id="202452at2157"/>
<evidence type="ECO:0000313" key="2">
    <source>
        <dbReference type="EMBL" id="ELY39281.1"/>
    </source>
</evidence>
<reference evidence="2 3" key="1">
    <citation type="journal article" date="2014" name="PLoS Genet.">
        <title>Phylogenetically driven sequencing of extremely halophilic archaea reveals strategies for static and dynamic osmo-response.</title>
        <authorList>
            <person name="Becker E.A."/>
            <person name="Seitzer P.M."/>
            <person name="Tritt A."/>
            <person name="Larsen D."/>
            <person name="Krusor M."/>
            <person name="Yao A.I."/>
            <person name="Wu D."/>
            <person name="Madern D."/>
            <person name="Eisen J.A."/>
            <person name="Darling A.E."/>
            <person name="Facciotti M.T."/>
        </authorList>
    </citation>
    <scope>NUCLEOTIDE SEQUENCE [LARGE SCALE GENOMIC DNA]</scope>
    <source>
        <strain evidence="2 3">GA33</strain>
    </source>
</reference>